<feature type="compositionally biased region" description="Gly residues" evidence="13">
    <location>
        <begin position="381"/>
        <end position="391"/>
    </location>
</feature>
<evidence type="ECO:0000256" key="1">
    <source>
        <dbReference type="ARBA" id="ARBA00004123"/>
    </source>
</evidence>
<evidence type="ECO:0000256" key="4">
    <source>
        <dbReference type="ARBA" id="ARBA00022448"/>
    </source>
</evidence>
<accession>A0AA39DPN1</accession>
<dbReference type="GO" id="GO:0006417">
    <property type="term" value="P:regulation of translation"/>
    <property type="evidence" value="ECO:0007669"/>
    <property type="project" value="UniProtKB-KW"/>
</dbReference>
<evidence type="ECO:0000256" key="7">
    <source>
        <dbReference type="ARBA" id="ARBA00022816"/>
    </source>
</evidence>
<reference evidence="15 16" key="1">
    <citation type="journal article" date="2023" name="BMC Biotechnol.">
        <title>Vitis rotundifolia cv Carlos genome sequencing.</title>
        <authorList>
            <person name="Huff M."/>
            <person name="Hulse-Kemp A."/>
            <person name="Scheffler B."/>
            <person name="Youngblood R."/>
            <person name="Simpson S."/>
            <person name="Babiker E."/>
            <person name="Staton M."/>
        </authorList>
    </citation>
    <scope>NUCLEOTIDE SEQUENCE [LARGE SCALE GENOMIC DNA]</scope>
    <source>
        <tissue evidence="15">Leaf</tissue>
    </source>
</reference>
<keyword evidence="12" id="KW-0539">Nucleus</keyword>
<keyword evidence="11" id="KW-0508">mRNA splicing</keyword>
<dbReference type="PANTHER" id="PTHR46837">
    <property type="entry name" value="PROTEIN MLN51 HOMOLOG"/>
    <property type="match status" value="1"/>
</dbReference>
<evidence type="ECO:0000259" key="14">
    <source>
        <dbReference type="Pfam" id="PF09405"/>
    </source>
</evidence>
<feature type="compositionally biased region" description="Polar residues" evidence="13">
    <location>
        <begin position="134"/>
        <end position="144"/>
    </location>
</feature>
<name>A0AA39DPN1_VITRO</name>
<keyword evidence="7" id="KW-0509">mRNA transport</keyword>
<feature type="compositionally biased region" description="Basic and acidic residues" evidence="13">
    <location>
        <begin position="1"/>
        <end position="11"/>
    </location>
</feature>
<feature type="compositionally biased region" description="Basic residues" evidence="13">
    <location>
        <begin position="53"/>
        <end position="64"/>
    </location>
</feature>
<dbReference type="PANTHER" id="PTHR46837:SF5">
    <property type="entry name" value="PROTEIN MLN51 HOMOLOG"/>
    <property type="match status" value="1"/>
</dbReference>
<feature type="compositionally biased region" description="Basic and acidic residues" evidence="13">
    <location>
        <begin position="122"/>
        <end position="132"/>
    </location>
</feature>
<dbReference type="InterPro" id="IPR044796">
    <property type="entry name" value="MLN51_plant"/>
</dbReference>
<comment type="similarity">
    <text evidence="3">Belongs to the CASC3 family.</text>
</comment>
<keyword evidence="10" id="KW-0866">Nonsense-mediated mRNA decay</keyword>
<feature type="compositionally biased region" description="Low complexity" evidence="13">
    <location>
        <begin position="81"/>
        <end position="115"/>
    </location>
</feature>
<keyword evidence="9" id="KW-0694">RNA-binding</keyword>
<feature type="compositionally biased region" description="Polar residues" evidence="13">
    <location>
        <begin position="151"/>
        <end position="165"/>
    </location>
</feature>
<feature type="domain" description="Btz" evidence="14">
    <location>
        <begin position="1"/>
        <end position="64"/>
    </location>
</feature>
<comment type="caution">
    <text evidence="15">The sequence shown here is derived from an EMBL/GenBank/DDBJ whole genome shotgun (WGS) entry which is preliminary data.</text>
</comment>
<evidence type="ECO:0000256" key="13">
    <source>
        <dbReference type="SAM" id="MobiDB-lite"/>
    </source>
</evidence>
<dbReference type="GO" id="GO:0051028">
    <property type="term" value="P:mRNA transport"/>
    <property type="evidence" value="ECO:0007669"/>
    <property type="project" value="UniProtKB-KW"/>
</dbReference>
<keyword evidence="4" id="KW-0813">Transport</keyword>
<feature type="compositionally biased region" description="Polar residues" evidence="13">
    <location>
        <begin position="347"/>
        <end position="359"/>
    </location>
</feature>
<feature type="region of interest" description="Disordered" evidence="13">
    <location>
        <begin position="311"/>
        <end position="392"/>
    </location>
</feature>
<comment type="subcellular location">
    <subcellularLocation>
        <location evidence="2">Cytoplasm</location>
    </subcellularLocation>
    <subcellularLocation>
        <location evidence="1">Nucleus</location>
    </subcellularLocation>
</comment>
<feature type="compositionally biased region" description="Basic and acidic residues" evidence="13">
    <location>
        <begin position="22"/>
        <end position="52"/>
    </location>
</feature>
<evidence type="ECO:0000256" key="10">
    <source>
        <dbReference type="ARBA" id="ARBA00023161"/>
    </source>
</evidence>
<dbReference type="Proteomes" id="UP001168098">
    <property type="component" value="Unassembled WGS sequence"/>
</dbReference>
<dbReference type="GO" id="GO:0003729">
    <property type="term" value="F:mRNA binding"/>
    <property type="evidence" value="ECO:0007669"/>
    <property type="project" value="InterPro"/>
</dbReference>
<evidence type="ECO:0000256" key="2">
    <source>
        <dbReference type="ARBA" id="ARBA00004496"/>
    </source>
</evidence>
<keyword evidence="6" id="KW-0507">mRNA processing</keyword>
<keyword evidence="16" id="KW-1185">Reference proteome</keyword>
<feature type="compositionally biased region" description="Low complexity" evidence="13">
    <location>
        <begin position="327"/>
        <end position="346"/>
    </location>
</feature>
<sequence length="513" mass="54686">MHDDRFRDNAGGRHRRTLGGRKLWESKDDRKWGHDKFEEMTMQERHYEEGRRNSKGHYHARGKNRGADRGYGRGNRSKAYNNHNNNNVSNNNNNNNNNNNHNNNSSSNQNQVPRSVRGRGPRRYEPPAKYKSETPPTQNKQSGKSFEKASHSSSGRAFTPTSNVASDPIPTRKHVFASSLSSASPPFYPSGSSNKDISLTQKRDLHTGTTNRNIRPSVAEESFGTPQSGALPRGKNIVDSVGMDKLYIDDSLSPVAGKSLNNLQLPSSGSSLITTTQSPQVRAQGRGLAPSGQMNFQPTLSHNQLNRAAPPAQLHAVQRSPVQARVQPSLQSSSQQLGQRPGSGSQTSSPPKNAPSINSFEHGEMDSPPESSKSKTALVGKGKGSVQGSGRGSFLYNGAQGMGATGNMGVGHGDQNFPGTPAFLPVMQFGGQHPGGIGVPAVGMAFPGYVANPQLGLGNSEMTWLPVLAGAAGALGATYCPPYIAVDGAYHARPSGQTSSAGSSKSVTFLALV</sequence>
<feature type="compositionally biased region" description="Polar residues" evidence="13">
    <location>
        <begin position="263"/>
        <end position="281"/>
    </location>
</feature>
<dbReference type="GO" id="GO:0005737">
    <property type="term" value="C:cytoplasm"/>
    <property type="evidence" value="ECO:0007669"/>
    <property type="project" value="UniProtKB-SubCell"/>
</dbReference>
<evidence type="ECO:0000256" key="3">
    <source>
        <dbReference type="ARBA" id="ARBA00009548"/>
    </source>
</evidence>
<dbReference type="GO" id="GO:0006397">
    <property type="term" value="P:mRNA processing"/>
    <property type="evidence" value="ECO:0007669"/>
    <property type="project" value="UniProtKB-KW"/>
</dbReference>
<organism evidence="15 16">
    <name type="scientific">Vitis rotundifolia</name>
    <name type="common">Muscadine grape</name>
    <dbReference type="NCBI Taxonomy" id="103349"/>
    <lineage>
        <taxon>Eukaryota</taxon>
        <taxon>Viridiplantae</taxon>
        <taxon>Streptophyta</taxon>
        <taxon>Embryophyta</taxon>
        <taxon>Tracheophyta</taxon>
        <taxon>Spermatophyta</taxon>
        <taxon>Magnoliopsida</taxon>
        <taxon>eudicotyledons</taxon>
        <taxon>Gunneridae</taxon>
        <taxon>Pentapetalae</taxon>
        <taxon>rosids</taxon>
        <taxon>Vitales</taxon>
        <taxon>Vitaceae</taxon>
        <taxon>Viteae</taxon>
        <taxon>Vitis</taxon>
    </lineage>
</organism>
<evidence type="ECO:0000313" key="16">
    <source>
        <dbReference type="Proteomes" id="UP001168098"/>
    </source>
</evidence>
<feature type="region of interest" description="Disordered" evidence="13">
    <location>
        <begin position="1"/>
        <end position="236"/>
    </location>
</feature>
<keyword evidence="5" id="KW-0963">Cytoplasm</keyword>
<feature type="compositionally biased region" description="Low complexity" evidence="13">
    <location>
        <begin position="176"/>
        <end position="185"/>
    </location>
</feature>
<dbReference type="GO" id="GO:0000184">
    <property type="term" value="P:nuclear-transcribed mRNA catabolic process, nonsense-mediated decay"/>
    <property type="evidence" value="ECO:0007669"/>
    <property type="project" value="UniProtKB-KW"/>
</dbReference>
<evidence type="ECO:0000256" key="6">
    <source>
        <dbReference type="ARBA" id="ARBA00022664"/>
    </source>
</evidence>
<keyword evidence="8" id="KW-0810">Translation regulation</keyword>
<evidence type="ECO:0000256" key="12">
    <source>
        <dbReference type="ARBA" id="ARBA00023242"/>
    </source>
</evidence>
<protein>
    <recommendedName>
        <fullName evidence="14">Btz domain-containing protein</fullName>
    </recommendedName>
</protein>
<feature type="compositionally biased region" description="Polar residues" evidence="13">
    <location>
        <begin position="191"/>
        <end position="200"/>
    </location>
</feature>
<feature type="region of interest" description="Disordered" evidence="13">
    <location>
        <begin position="263"/>
        <end position="298"/>
    </location>
</feature>
<dbReference type="Pfam" id="PF09405">
    <property type="entry name" value="Btz"/>
    <property type="match status" value="1"/>
</dbReference>
<evidence type="ECO:0000256" key="11">
    <source>
        <dbReference type="ARBA" id="ARBA00023187"/>
    </source>
</evidence>
<evidence type="ECO:0000313" key="15">
    <source>
        <dbReference type="EMBL" id="KAJ9692423.1"/>
    </source>
</evidence>
<proteinExistence type="inferred from homology"/>
<dbReference type="GO" id="GO:0008380">
    <property type="term" value="P:RNA splicing"/>
    <property type="evidence" value="ECO:0007669"/>
    <property type="project" value="UniProtKB-KW"/>
</dbReference>
<dbReference type="AlphaFoldDB" id="A0AA39DPN1"/>
<evidence type="ECO:0000256" key="9">
    <source>
        <dbReference type="ARBA" id="ARBA00022884"/>
    </source>
</evidence>
<gene>
    <name evidence="15" type="ORF">PVL29_011467</name>
</gene>
<dbReference type="InterPro" id="IPR018545">
    <property type="entry name" value="Btz_dom"/>
</dbReference>
<evidence type="ECO:0000256" key="5">
    <source>
        <dbReference type="ARBA" id="ARBA00022490"/>
    </source>
</evidence>
<evidence type="ECO:0000256" key="8">
    <source>
        <dbReference type="ARBA" id="ARBA00022845"/>
    </source>
</evidence>
<dbReference type="GO" id="GO:0035145">
    <property type="term" value="C:exon-exon junction complex"/>
    <property type="evidence" value="ECO:0007669"/>
    <property type="project" value="InterPro"/>
</dbReference>
<dbReference type="EMBL" id="JARBHA010000009">
    <property type="protein sequence ID" value="KAJ9692423.1"/>
    <property type="molecule type" value="Genomic_DNA"/>
</dbReference>